<evidence type="ECO:0000259" key="6">
    <source>
        <dbReference type="PROSITE" id="PS51194"/>
    </source>
</evidence>
<dbReference type="SUPFAM" id="SSF52540">
    <property type="entry name" value="P-loop containing nucleoside triphosphate hydrolases"/>
    <property type="match status" value="1"/>
</dbReference>
<organism evidence="7 8">
    <name type="scientific">Cyclobacterium plantarum</name>
    <dbReference type="NCBI Taxonomy" id="2716263"/>
    <lineage>
        <taxon>Bacteria</taxon>
        <taxon>Pseudomonadati</taxon>
        <taxon>Bacteroidota</taxon>
        <taxon>Cytophagia</taxon>
        <taxon>Cytophagales</taxon>
        <taxon>Cyclobacteriaceae</taxon>
        <taxon>Cyclobacterium</taxon>
    </lineage>
</organism>
<dbReference type="EMBL" id="JAANYN010000002">
    <property type="protein sequence ID" value="NHE56258.1"/>
    <property type="molecule type" value="Genomic_DNA"/>
</dbReference>
<protein>
    <submittedName>
        <fullName evidence="7">ATP-dependent helicase HrpB</fullName>
    </submittedName>
</protein>
<dbReference type="Pfam" id="PF08482">
    <property type="entry name" value="HrpB_C"/>
    <property type="match status" value="1"/>
</dbReference>
<dbReference type="Gene3D" id="3.40.50.300">
    <property type="entry name" value="P-loop containing nucleotide triphosphate hydrolases"/>
    <property type="match status" value="2"/>
</dbReference>
<name>A0ABX0H5W8_9BACT</name>
<dbReference type="PIRSF" id="PIRSF005496">
    <property type="entry name" value="ATP_hel_hrpB"/>
    <property type="match status" value="1"/>
</dbReference>
<dbReference type="PROSITE" id="PS51192">
    <property type="entry name" value="HELICASE_ATP_BIND_1"/>
    <property type="match status" value="1"/>
</dbReference>
<dbReference type="PANTHER" id="PTHR43519:SF1">
    <property type="entry name" value="ATP-DEPENDENT RNA HELICASE HRPB"/>
    <property type="match status" value="1"/>
</dbReference>
<keyword evidence="4" id="KW-0067">ATP-binding</keyword>
<evidence type="ECO:0000256" key="3">
    <source>
        <dbReference type="ARBA" id="ARBA00022806"/>
    </source>
</evidence>
<comment type="caution">
    <text evidence="7">The sequence shown here is derived from an EMBL/GenBank/DDBJ whole genome shotgun (WGS) entry which is preliminary data.</text>
</comment>
<dbReference type="SMART" id="SM00487">
    <property type="entry name" value="DEXDc"/>
    <property type="match status" value="1"/>
</dbReference>
<keyword evidence="3 7" id="KW-0347">Helicase</keyword>
<sequence>MGIWPGQSRYRIIFQCSRNPRLPFYFFIFTLSNNRFPPLKAFPKLPILEVIPELKQHLQQNPTLLLHAPPGAGKSTLLPLTLLDEDWLGDKKILMLEPRKLAAKSIAQRMAHLLGETAGQRIGYRVRFDSCVGEKTKIEVITEGILTRMMQQDNALEGVGLVIFDEFHERSIHADLGLALCREIQQILRPDLKLLIMSATLDSEVLADQLDCPLISSKGKEFPVTIHYRPGTDLFHLPDNIQEVIGEAMAAHPGDVLAFLPGQGEIKKAAAIVKARFPGLAVYTLYGQIAFGRQQAALLPDPEGRRKIVLATAIAETSLTIEGIQIVVDGGFMRTVTFNPNSGLNRLITLPLTQDTATQRAGRAGRIGPGHCYRLWSKASQEKLLPFRQPEILETDLASLALELHKWGINDYQHLQWISPPPQGHWQQAVSSLEHLGAIENGRITPHGLALHVIPAHPRIAHLLVYSQEIGQESLATDLAALLEEKDPLPSSLGLDINLRIEGLRRYRQSSGKQSAFSKIEKVAQAYRKILGAPISNKPVDPYMTGILLAQAFPERIASARPGNQAHFQLANGKIAAMDRKDDLAREPWIAIAQLHEGTGVGKIFLASVLSPQDLKPMIKIKPRIYWDEQEEMVLAVEEWKIGQILLQKKRLASPDKAEVMQAILEMLKISGKKWLKFDDKVEQWQNRILSLRVWNGPDYWPDVSTIQLLKTVDNWLEPYLSDVKSGQELSRLPLEEILQNSLSYTQQQELNKLAPEKIHLPSGSYAKVSYFSSGEPPVLAARLQELFGWSKTPRINENKTPLLVHLLSPGFKPVQVTRDLENFWNQTYHEVKKELKRRYPKHHWPDDPWEAQAVSGVKRKK</sequence>
<proteinExistence type="predicted"/>
<dbReference type="SMART" id="SM00847">
    <property type="entry name" value="HA2"/>
    <property type="match status" value="1"/>
</dbReference>
<evidence type="ECO:0000259" key="5">
    <source>
        <dbReference type="PROSITE" id="PS51192"/>
    </source>
</evidence>
<dbReference type="Proteomes" id="UP000649799">
    <property type="component" value="Unassembled WGS sequence"/>
</dbReference>
<dbReference type="Pfam" id="PF00270">
    <property type="entry name" value="DEAD"/>
    <property type="match status" value="1"/>
</dbReference>
<dbReference type="NCBIfam" id="TIGR01970">
    <property type="entry name" value="DEAH_box_HrpB"/>
    <property type="match status" value="1"/>
</dbReference>
<dbReference type="CDD" id="cd17990">
    <property type="entry name" value="DEXHc_HrpB"/>
    <property type="match status" value="1"/>
</dbReference>
<dbReference type="GO" id="GO:0004386">
    <property type="term" value="F:helicase activity"/>
    <property type="evidence" value="ECO:0007669"/>
    <property type="project" value="UniProtKB-KW"/>
</dbReference>
<reference evidence="7 8" key="1">
    <citation type="submission" date="2020-03" db="EMBL/GenBank/DDBJ databases">
        <title>Cyclobacterium plantarum sp. nov., a marine bacterium isolated from a coastal-marine wetland.</title>
        <authorList>
            <person name="Sanchez-Porro C."/>
            <person name="Ventosa A."/>
            <person name="Amoozegar M."/>
        </authorList>
    </citation>
    <scope>NUCLEOTIDE SEQUENCE [LARGE SCALE GENOMIC DNA]</scope>
    <source>
        <strain evidence="7 8">GBPx2</strain>
    </source>
</reference>
<dbReference type="InterPro" id="IPR010225">
    <property type="entry name" value="HrpB"/>
</dbReference>
<dbReference type="PANTHER" id="PTHR43519">
    <property type="entry name" value="ATP-DEPENDENT RNA HELICASE HRPB"/>
    <property type="match status" value="1"/>
</dbReference>
<evidence type="ECO:0000256" key="1">
    <source>
        <dbReference type="ARBA" id="ARBA00022741"/>
    </source>
</evidence>
<feature type="domain" description="Helicase C-terminal" evidence="6">
    <location>
        <begin position="236"/>
        <end position="408"/>
    </location>
</feature>
<dbReference type="SMART" id="SM00490">
    <property type="entry name" value="HELICc"/>
    <property type="match status" value="1"/>
</dbReference>
<dbReference type="InterPro" id="IPR014001">
    <property type="entry name" value="Helicase_ATP-bd"/>
</dbReference>
<evidence type="ECO:0000256" key="4">
    <source>
        <dbReference type="ARBA" id="ARBA00022840"/>
    </source>
</evidence>
<dbReference type="CDD" id="cd18791">
    <property type="entry name" value="SF2_C_RHA"/>
    <property type="match status" value="1"/>
</dbReference>
<feature type="domain" description="Helicase ATP-binding" evidence="5">
    <location>
        <begin position="55"/>
        <end position="219"/>
    </location>
</feature>
<dbReference type="InterPro" id="IPR007502">
    <property type="entry name" value="Helicase-assoc_dom"/>
</dbReference>
<accession>A0ABX0H5W8</accession>
<keyword evidence="2" id="KW-0378">Hydrolase</keyword>
<keyword evidence="1" id="KW-0547">Nucleotide-binding</keyword>
<dbReference type="InterPro" id="IPR049614">
    <property type="entry name" value="HrpB_DEXH"/>
</dbReference>
<dbReference type="InterPro" id="IPR001650">
    <property type="entry name" value="Helicase_C-like"/>
</dbReference>
<dbReference type="InterPro" id="IPR011545">
    <property type="entry name" value="DEAD/DEAH_box_helicase_dom"/>
</dbReference>
<dbReference type="InterPro" id="IPR013689">
    <property type="entry name" value="RNA_helicase_ATP-dep_HrpB_C"/>
</dbReference>
<gene>
    <name evidence="7" type="primary">hrpB</name>
    <name evidence="7" type="ORF">G9Q97_05440</name>
</gene>
<evidence type="ECO:0000256" key="2">
    <source>
        <dbReference type="ARBA" id="ARBA00022801"/>
    </source>
</evidence>
<dbReference type="Pfam" id="PF00271">
    <property type="entry name" value="Helicase_C"/>
    <property type="match status" value="1"/>
</dbReference>
<evidence type="ECO:0000313" key="7">
    <source>
        <dbReference type="EMBL" id="NHE56258.1"/>
    </source>
</evidence>
<keyword evidence="8" id="KW-1185">Reference proteome</keyword>
<evidence type="ECO:0000313" key="8">
    <source>
        <dbReference type="Proteomes" id="UP000649799"/>
    </source>
</evidence>
<dbReference type="PROSITE" id="PS51194">
    <property type="entry name" value="HELICASE_CTER"/>
    <property type="match status" value="1"/>
</dbReference>
<dbReference type="InterPro" id="IPR027417">
    <property type="entry name" value="P-loop_NTPase"/>
</dbReference>
<dbReference type="Gene3D" id="1.20.120.1080">
    <property type="match status" value="1"/>
</dbReference>